<evidence type="ECO:0000313" key="2">
    <source>
        <dbReference type="EMBL" id="CDQ82953.1"/>
    </source>
</evidence>
<dbReference type="Proteomes" id="UP000193380">
    <property type="component" value="Unassembled WGS sequence"/>
</dbReference>
<protein>
    <submittedName>
        <fullName evidence="2">Uncharacterized protein</fullName>
    </submittedName>
</protein>
<dbReference type="Pfam" id="PF04641">
    <property type="entry name" value="Rtf2"/>
    <property type="match status" value="1"/>
</dbReference>
<evidence type="ECO:0000256" key="1">
    <source>
        <dbReference type="SAM" id="MobiDB-lite"/>
    </source>
</evidence>
<dbReference type="AlphaFoldDB" id="A0A060XTF8"/>
<dbReference type="GO" id="GO:0006274">
    <property type="term" value="P:DNA replication termination"/>
    <property type="evidence" value="ECO:0007669"/>
    <property type="project" value="TreeGrafter"/>
</dbReference>
<gene>
    <name evidence="2" type="ORF">GSONMT00026699001</name>
</gene>
<feature type="compositionally biased region" description="Basic residues" evidence="1">
    <location>
        <begin position="44"/>
        <end position="55"/>
    </location>
</feature>
<evidence type="ECO:0000313" key="3">
    <source>
        <dbReference type="Proteomes" id="UP000193380"/>
    </source>
</evidence>
<accession>A0A060XTF8</accession>
<proteinExistence type="predicted"/>
<dbReference type="PANTHER" id="PTHR12775:SF0">
    <property type="entry name" value="REPLICATION TERMINATION FACTOR 2"/>
    <property type="match status" value="1"/>
</dbReference>
<organism evidence="2 3">
    <name type="scientific">Oncorhynchus mykiss</name>
    <name type="common">Rainbow trout</name>
    <name type="synonym">Salmo gairdneri</name>
    <dbReference type="NCBI Taxonomy" id="8022"/>
    <lineage>
        <taxon>Eukaryota</taxon>
        <taxon>Metazoa</taxon>
        <taxon>Chordata</taxon>
        <taxon>Craniata</taxon>
        <taxon>Vertebrata</taxon>
        <taxon>Euteleostomi</taxon>
        <taxon>Actinopterygii</taxon>
        <taxon>Neopterygii</taxon>
        <taxon>Teleostei</taxon>
        <taxon>Protacanthopterygii</taxon>
        <taxon>Salmoniformes</taxon>
        <taxon>Salmonidae</taxon>
        <taxon>Salmoninae</taxon>
        <taxon>Oncorhynchus</taxon>
    </lineage>
</organism>
<reference evidence="2" key="2">
    <citation type="submission" date="2014-03" db="EMBL/GenBank/DDBJ databases">
        <authorList>
            <person name="Genoscope - CEA"/>
        </authorList>
    </citation>
    <scope>NUCLEOTIDE SEQUENCE</scope>
</reference>
<reference evidence="2" key="1">
    <citation type="journal article" date="2014" name="Nat. Commun.">
        <title>The rainbow trout genome provides novel insights into evolution after whole-genome duplication in vertebrates.</title>
        <authorList>
            <person name="Berthelot C."/>
            <person name="Brunet F."/>
            <person name="Chalopin D."/>
            <person name="Juanchich A."/>
            <person name="Bernard M."/>
            <person name="Noel B."/>
            <person name="Bento P."/>
            <person name="Da Silva C."/>
            <person name="Labadie K."/>
            <person name="Alberti A."/>
            <person name="Aury J.M."/>
            <person name="Louis A."/>
            <person name="Dehais P."/>
            <person name="Bardou P."/>
            <person name="Montfort J."/>
            <person name="Klopp C."/>
            <person name="Cabau C."/>
            <person name="Gaspin C."/>
            <person name="Thorgaard G.H."/>
            <person name="Boussaha M."/>
            <person name="Quillet E."/>
            <person name="Guyomard R."/>
            <person name="Galiana D."/>
            <person name="Bobe J."/>
            <person name="Volff J.N."/>
            <person name="Genet C."/>
            <person name="Wincker P."/>
            <person name="Jaillon O."/>
            <person name="Roest Crollius H."/>
            <person name="Guiguen Y."/>
        </authorList>
    </citation>
    <scope>NUCLEOTIDE SEQUENCE [LARGE SCALE GENOMIC DNA]</scope>
</reference>
<name>A0A060XTF8_ONCMY</name>
<dbReference type="EMBL" id="FR906078">
    <property type="protein sequence ID" value="CDQ82953.1"/>
    <property type="molecule type" value="Genomic_DNA"/>
</dbReference>
<dbReference type="STRING" id="8022.A0A060XTF8"/>
<dbReference type="PaxDb" id="8022-A0A060XTF8"/>
<sequence>MFYNLRLCFVSLCGDPFKEDDLVVLNGTKEEVEKLRKIMEEKRAKAKATKKSKKSKFAEAVSKPSESKGRK</sequence>
<dbReference type="PANTHER" id="PTHR12775">
    <property type="entry name" value="PROTEIN C20ORF43 HOMOLOG"/>
    <property type="match status" value="1"/>
</dbReference>
<feature type="region of interest" description="Disordered" evidence="1">
    <location>
        <begin position="43"/>
        <end position="71"/>
    </location>
</feature>
<dbReference type="InterPro" id="IPR006735">
    <property type="entry name" value="Rtf2"/>
</dbReference>
<dbReference type="GO" id="GO:0005634">
    <property type="term" value="C:nucleus"/>
    <property type="evidence" value="ECO:0007669"/>
    <property type="project" value="TreeGrafter"/>
</dbReference>